<comment type="caution">
    <text evidence="2">The sequence shown here is derived from an EMBL/GenBank/DDBJ whole genome shotgun (WGS) entry which is preliminary data.</text>
</comment>
<feature type="region of interest" description="Disordered" evidence="1">
    <location>
        <begin position="95"/>
        <end position="176"/>
    </location>
</feature>
<dbReference type="Proteomes" id="UP001222325">
    <property type="component" value="Unassembled WGS sequence"/>
</dbReference>
<name>A0AAD6XNK5_9AGAR</name>
<evidence type="ECO:0000313" key="3">
    <source>
        <dbReference type="Proteomes" id="UP001222325"/>
    </source>
</evidence>
<dbReference type="AlphaFoldDB" id="A0AAD6XNK5"/>
<gene>
    <name evidence="2" type="ORF">B0H15DRAFT_803372</name>
</gene>
<sequence length="364" mass="40324">MHPQQRGLLVLICDPPLPVELAEDVISGEGELEKGVVDQRECETQSRSGTSEDREKYVVKRFKGFLSCPMGGKDCKYTYCMRILQQHIQDHHCKKYPHRRGKPRGKFRVTYTSGPLPPELLLPPTAPEADDEMPSPKTPSIALDDEDDFIPTITRDEDTQGTPINARTPLPETPPSTIPFVVGDGLTFQESPVKRMPWLPDGLGLLQASPINPRIAPTDFFDNLFPGPLPNRTLSPELPEQFDSGVDLGNSPVDLSSSALETISHDGPAVQQNDCPDCGAGPLTAEHMRTHSLSVIGNYTYNKRKAHPILYRMKETLLFRCNCDAELVSVAAAREHLAEIKRAVEAKEPIAHSHNYKHLATGKL</sequence>
<evidence type="ECO:0000313" key="2">
    <source>
        <dbReference type="EMBL" id="KAJ7082287.1"/>
    </source>
</evidence>
<dbReference type="EMBL" id="JARJCN010000046">
    <property type="protein sequence ID" value="KAJ7082287.1"/>
    <property type="molecule type" value="Genomic_DNA"/>
</dbReference>
<protein>
    <submittedName>
        <fullName evidence="2">Uncharacterized protein</fullName>
    </submittedName>
</protein>
<proteinExistence type="predicted"/>
<feature type="compositionally biased region" description="Pro residues" evidence="1">
    <location>
        <begin position="115"/>
        <end position="126"/>
    </location>
</feature>
<reference evidence="2" key="1">
    <citation type="submission" date="2023-03" db="EMBL/GenBank/DDBJ databases">
        <title>Massive genome expansion in bonnet fungi (Mycena s.s.) driven by repeated elements and novel gene families across ecological guilds.</title>
        <authorList>
            <consortium name="Lawrence Berkeley National Laboratory"/>
            <person name="Harder C.B."/>
            <person name="Miyauchi S."/>
            <person name="Viragh M."/>
            <person name="Kuo A."/>
            <person name="Thoen E."/>
            <person name="Andreopoulos B."/>
            <person name="Lu D."/>
            <person name="Skrede I."/>
            <person name="Drula E."/>
            <person name="Henrissat B."/>
            <person name="Morin E."/>
            <person name="Kohler A."/>
            <person name="Barry K."/>
            <person name="LaButti K."/>
            <person name="Morin E."/>
            <person name="Salamov A."/>
            <person name="Lipzen A."/>
            <person name="Mereny Z."/>
            <person name="Hegedus B."/>
            <person name="Baldrian P."/>
            <person name="Stursova M."/>
            <person name="Weitz H."/>
            <person name="Taylor A."/>
            <person name="Grigoriev I.V."/>
            <person name="Nagy L.G."/>
            <person name="Martin F."/>
            <person name="Kauserud H."/>
        </authorList>
    </citation>
    <scope>NUCLEOTIDE SEQUENCE</scope>
    <source>
        <strain evidence="2">CBHHK173m</strain>
    </source>
</reference>
<organism evidence="2 3">
    <name type="scientific">Mycena belliarum</name>
    <dbReference type="NCBI Taxonomy" id="1033014"/>
    <lineage>
        <taxon>Eukaryota</taxon>
        <taxon>Fungi</taxon>
        <taxon>Dikarya</taxon>
        <taxon>Basidiomycota</taxon>
        <taxon>Agaricomycotina</taxon>
        <taxon>Agaricomycetes</taxon>
        <taxon>Agaricomycetidae</taxon>
        <taxon>Agaricales</taxon>
        <taxon>Marasmiineae</taxon>
        <taxon>Mycenaceae</taxon>
        <taxon>Mycena</taxon>
    </lineage>
</organism>
<accession>A0AAD6XNK5</accession>
<feature type="compositionally biased region" description="Basic residues" evidence="1">
    <location>
        <begin position="95"/>
        <end position="107"/>
    </location>
</feature>
<keyword evidence="3" id="KW-1185">Reference proteome</keyword>
<evidence type="ECO:0000256" key="1">
    <source>
        <dbReference type="SAM" id="MobiDB-lite"/>
    </source>
</evidence>